<dbReference type="GO" id="GO:0005829">
    <property type="term" value="C:cytosol"/>
    <property type="evidence" value="ECO:0007669"/>
    <property type="project" value="TreeGrafter"/>
</dbReference>
<name>K0INJ8_NITGG</name>
<dbReference type="RefSeq" id="WP_015020034.1">
    <property type="nucleotide sequence ID" value="NC_018719.1"/>
</dbReference>
<dbReference type="NCBIfam" id="TIGR00106">
    <property type="entry name" value="MTH1187 family thiamine-binding protein"/>
    <property type="match status" value="1"/>
</dbReference>
<protein>
    <recommendedName>
        <fullName evidence="2">Thiamine-binding protein domain-containing protein</fullName>
    </recommendedName>
</protein>
<dbReference type="InterPro" id="IPR002767">
    <property type="entry name" value="Thiamine_BP"/>
</dbReference>
<evidence type="ECO:0000313" key="4">
    <source>
        <dbReference type="Proteomes" id="UP000008037"/>
    </source>
</evidence>
<dbReference type="OrthoDB" id="10763at2157"/>
<dbReference type="Proteomes" id="UP000008037">
    <property type="component" value="Chromosome"/>
</dbReference>
<keyword evidence="4" id="KW-1185">Reference proteome</keyword>
<dbReference type="InterPro" id="IPR029756">
    <property type="entry name" value="MTH1187/YkoF-like"/>
</dbReference>
<evidence type="ECO:0000259" key="2">
    <source>
        <dbReference type="Pfam" id="PF01910"/>
    </source>
</evidence>
<dbReference type="GeneID" id="13794596"/>
<dbReference type="InterPro" id="IPR051614">
    <property type="entry name" value="UPF0045_domain"/>
</dbReference>
<dbReference type="STRING" id="1237085.Ngar_c25780"/>
<dbReference type="PANTHER" id="PTHR33777">
    <property type="entry name" value="UPF0045 PROTEIN ECM15"/>
    <property type="match status" value="1"/>
</dbReference>
<dbReference type="EMBL" id="CP002408">
    <property type="protein sequence ID" value="AFU59499.1"/>
    <property type="molecule type" value="Genomic_DNA"/>
</dbReference>
<dbReference type="Gene3D" id="3.30.70.930">
    <property type="match status" value="1"/>
</dbReference>
<proteinExistence type="inferred from homology"/>
<sequence length="106" mass="11565">MNNLPIVDAEISIEPIGTSDTSMGKEVAAAYNAIRSIQNLKVTLTPMSTQIESDNLDDILQAIRIAHNSAKSSGVKRVISTIRIDERLDKPNTMEEKVQSVKAKVS</sequence>
<dbReference type="PANTHER" id="PTHR33777:SF1">
    <property type="entry name" value="UPF0045 PROTEIN ECM15"/>
    <property type="match status" value="1"/>
</dbReference>
<dbReference type="Pfam" id="PF01910">
    <property type="entry name" value="Thiamine_BP"/>
    <property type="match status" value="1"/>
</dbReference>
<dbReference type="BioCyc" id="CNIT1237085:G1324-2577-MONOMER"/>
<comment type="similarity">
    <text evidence="1">Belongs to the UPF0045 family.</text>
</comment>
<gene>
    <name evidence="3" type="ordered locus">Ngar_c25780</name>
</gene>
<reference evidence="3 4" key="1">
    <citation type="journal article" date="2012" name="Environ. Microbiol.">
        <title>The genome of the ammonia-oxidizing Candidatus Nitrososphaera gargensis: insights into metabolic versatility and environmental adaptations.</title>
        <authorList>
            <person name="Spang A."/>
            <person name="Poehlein A."/>
            <person name="Offre P."/>
            <person name="Zumbragel S."/>
            <person name="Haider S."/>
            <person name="Rychlik N."/>
            <person name="Nowka B."/>
            <person name="Schmeisser C."/>
            <person name="Lebedeva E.V."/>
            <person name="Rattei T."/>
            <person name="Bohm C."/>
            <person name="Schmid M."/>
            <person name="Galushko A."/>
            <person name="Hatzenpichler R."/>
            <person name="Weinmaier T."/>
            <person name="Daniel R."/>
            <person name="Schleper C."/>
            <person name="Spieck E."/>
            <person name="Streit W."/>
            <person name="Wagner M."/>
        </authorList>
    </citation>
    <scope>NUCLEOTIDE SEQUENCE [LARGE SCALE GENOMIC DNA]</scope>
    <source>
        <strain evidence="4">Ga9.2</strain>
    </source>
</reference>
<accession>K0INJ8</accession>
<evidence type="ECO:0000256" key="1">
    <source>
        <dbReference type="ARBA" id="ARBA00010272"/>
    </source>
</evidence>
<evidence type="ECO:0000313" key="3">
    <source>
        <dbReference type="EMBL" id="AFU59499.1"/>
    </source>
</evidence>
<organism evidence="3 4">
    <name type="scientific">Nitrososphaera gargensis (strain Ga9.2)</name>
    <dbReference type="NCBI Taxonomy" id="1237085"/>
    <lineage>
        <taxon>Archaea</taxon>
        <taxon>Nitrososphaerota</taxon>
        <taxon>Nitrososphaeria</taxon>
        <taxon>Nitrososphaerales</taxon>
        <taxon>Nitrososphaeraceae</taxon>
        <taxon>Nitrososphaera</taxon>
    </lineage>
</organism>
<dbReference type="InParanoid" id="K0INJ8"/>
<dbReference type="KEGG" id="nga:Ngar_c25780"/>
<dbReference type="HOGENOM" id="CLU_137479_3_2_2"/>
<dbReference type="SUPFAM" id="SSF89957">
    <property type="entry name" value="MTH1187/YkoF-like"/>
    <property type="match status" value="1"/>
</dbReference>
<dbReference type="AlphaFoldDB" id="K0INJ8"/>
<feature type="domain" description="Thiamine-binding protein" evidence="2">
    <location>
        <begin position="9"/>
        <end position="102"/>
    </location>
</feature>